<gene>
    <name evidence="5" type="ORF">SVA_3504</name>
</gene>
<sequence length="427" mass="45925">MSLLVRGGHLVDPANRINGKRDLYIDGRGFVAGVGSAPDDFKPRRVIEADGLVVCPGLVDLRARLREPGLEYKATLESELAAAVAAGITTLCCPPDTNPVIDTPAMAQMIQSRAWRYGLAFIHPLGALTRGLQGQQLTDMESLDEAGCVAFTNALKPITDSLVMRRAMEYAASFDLTVFLHSEDPWLKGVGCCHEGEVGMRLGLPGIPEAAETAGVARDLALIDQTRVRAHFCGLSTARAVQMLGEAQRRGLPVTADVTAHHLHLTEHDLEGFNTQAHVLPPLRSRRDRDALRRALKGGAIGAICSDHQPHEPDAKLAPFSDSEPGISALETLLPLTLKLVDEKLLALPEAVALVTSRPADILGIDAGRLSVGSTADVCVFDPNERWTLTGQAIVSRGHNSPFLGRELKGRATHTIVGGKIVYERER</sequence>
<organism evidence="5 6">
    <name type="scientific">Sulfurifustis variabilis</name>
    <dbReference type="NCBI Taxonomy" id="1675686"/>
    <lineage>
        <taxon>Bacteria</taxon>
        <taxon>Pseudomonadati</taxon>
        <taxon>Pseudomonadota</taxon>
        <taxon>Gammaproteobacteria</taxon>
        <taxon>Acidiferrobacterales</taxon>
        <taxon>Acidiferrobacteraceae</taxon>
        <taxon>Sulfurifustis</taxon>
    </lineage>
</organism>
<proteinExistence type="predicted"/>
<dbReference type="NCBIfam" id="TIGR00857">
    <property type="entry name" value="pyrC_multi"/>
    <property type="match status" value="1"/>
</dbReference>
<dbReference type="OrthoDB" id="5687299at2"/>
<accession>A0A1C7AFF3</accession>
<dbReference type="SUPFAM" id="SSF51338">
    <property type="entry name" value="Composite domain of metallo-dependent hydrolases"/>
    <property type="match status" value="1"/>
</dbReference>
<keyword evidence="1" id="KW-0862">Zinc</keyword>
<evidence type="ECO:0000259" key="3">
    <source>
        <dbReference type="Pfam" id="PF07969"/>
    </source>
</evidence>
<dbReference type="InterPro" id="IPR032466">
    <property type="entry name" value="Metal_Hydrolase"/>
</dbReference>
<evidence type="ECO:0000313" key="6">
    <source>
        <dbReference type="Proteomes" id="UP000218899"/>
    </source>
</evidence>
<dbReference type="GO" id="GO:0004151">
    <property type="term" value="F:dihydroorotase activity"/>
    <property type="evidence" value="ECO:0007669"/>
    <property type="project" value="InterPro"/>
</dbReference>
<dbReference type="AlphaFoldDB" id="A0A1C7AFF3"/>
<dbReference type="InterPro" id="IPR050138">
    <property type="entry name" value="DHOase/Allantoinase_Hydrolase"/>
</dbReference>
<dbReference type="Pfam" id="PF07969">
    <property type="entry name" value="Amidohydro_3"/>
    <property type="match status" value="1"/>
</dbReference>
<feature type="domain" description="Dihydroorotase catalytic" evidence="4">
    <location>
        <begin position="52"/>
        <end position="237"/>
    </location>
</feature>
<dbReference type="SUPFAM" id="SSF51556">
    <property type="entry name" value="Metallo-dependent hydrolases"/>
    <property type="match status" value="1"/>
</dbReference>
<evidence type="ECO:0000259" key="4">
    <source>
        <dbReference type="Pfam" id="PF12890"/>
    </source>
</evidence>
<evidence type="ECO:0000256" key="1">
    <source>
        <dbReference type="ARBA" id="ARBA00022833"/>
    </source>
</evidence>
<dbReference type="NCBIfam" id="NF005791">
    <property type="entry name" value="PRK07627.1"/>
    <property type="match status" value="1"/>
</dbReference>
<dbReference type="Pfam" id="PF12890">
    <property type="entry name" value="DHOase"/>
    <property type="match status" value="1"/>
</dbReference>
<dbReference type="GO" id="GO:0004038">
    <property type="term" value="F:allantoinase activity"/>
    <property type="evidence" value="ECO:0007669"/>
    <property type="project" value="TreeGrafter"/>
</dbReference>
<keyword evidence="6" id="KW-1185">Reference proteome</keyword>
<evidence type="ECO:0000256" key="2">
    <source>
        <dbReference type="ARBA" id="ARBA00022975"/>
    </source>
</evidence>
<reference evidence="5 6" key="1">
    <citation type="submission" date="2015-08" db="EMBL/GenBank/DDBJ databases">
        <title>Complete genome sequence of Sulfurifustis variabilis.</title>
        <authorList>
            <person name="Miura A."/>
            <person name="Kojima H."/>
            <person name="Fukui M."/>
        </authorList>
    </citation>
    <scope>NUCLEOTIDE SEQUENCE [LARGE SCALE GENOMIC DNA]</scope>
    <source>
        <strain evidence="6">skN76</strain>
    </source>
</reference>
<evidence type="ECO:0000313" key="5">
    <source>
        <dbReference type="EMBL" id="BAU50040.1"/>
    </source>
</evidence>
<dbReference type="RefSeq" id="WP_096462379.1">
    <property type="nucleotide sequence ID" value="NZ_AP014936.1"/>
</dbReference>
<dbReference type="PANTHER" id="PTHR43668:SF2">
    <property type="entry name" value="ALLANTOINASE"/>
    <property type="match status" value="1"/>
</dbReference>
<feature type="domain" description="Amidohydrolase 3" evidence="3">
    <location>
        <begin position="342"/>
        <end position="423"/>
    </location>
</feature>
<dbReference type="InterPro" id="IPR011059">
    <property type="entry name" value="Metal-dep_hydrolase_composite"/>
</dbReference>
<keyword evidence="2" id="KW-0665">Pyrimidine biosynthesis</keyword>
<dbReference type="EMBL" id="AP014936">
    <property type="protein sequence ID" value="BAU50040.1"/>
    <property type="molecule type" value="Genomic_DNA"/>
</dbReference>
<name>A0A1C7AFF3_9GAMM</name>
<dbReference type="InterPro" id="IPR013108">
    <property type="entry name" value="Amidohydro_3"/>
</dbReference>
<dbReference type="PANTHER" id="PTHR43668">
    <property type="entry name" value="ALLANTOINASE"/>
    <property type="match status" value="1"/>
</dbReference>
<dbReference type="GO" id="GO:0046872">
    <property type="term" value="F:metal ion binding"/>
    <property type="evidence" value="ECO:0007669"/>
    <property type="project" value="InterPro"/>
</dbReference>
<protein>
    <submittedName>
        <fullName evidence="5">Dihydroorotase</fullName>
    </submittedName>
</protein>
<dbReference type="InterPro" id="IPR004722">
    <property type="entry name" value="DHOase"/>
</dbReference>
<dbReference type="CDD" id="cd01317">
    <property type="entry name" value="DHOase_IIa"/>
    <property type="match status" value="1"/>
</dbReference>
<dbReference type="InterPro" id="IPR024403">
    <property type="entry name" value="DHOase_cat"/>
</dbReference>
<dbReference type="Proteomes" id="UP000218899">
    <property type="component" value="Chromosome"/>
</dbReference>
<dbReference type="Gene3D" id="2.30.40.10">
    <property type="entry name" value="Urease, subunit C, domain 1"/>
    <property type="match status" value="1"/>
</dbReference>
<dbReference type="GO" id="GO:0006221">
    <property type="term" value="P:pyrimidine nucleotide biosynthetic process"/>
    <property type="evidence" value="ECO:0007669"/>
    <property type="project" value="UniProtKB-KW"/>
</dbReference>
<dbReference type="KEGG" id="sva:SVA_3504"/>
<dbReference type="Gene3D" id="3.20.20.140">
    <property type="entry name" value="Metal-dependent hydrolases"/>
    <property type="match status" value="1"/>
</dbReference>
<dbReference type="GO" id="GO:0005737">
    <property type="term" value="C:cytoplasm"/>
    <property type="evidence" value="ECO:0007669"/>
    <property type="project" value="TreeGrafter"/>
</dbReference>
<dbReference type="GO" id="GO:0006145">
    <property type="term" value="P:purine nucleobase catabolic process"/>
    <property type="evidence" value="ECO:0007669"/>
    <property type="project" value="TreeGrafter"/>
</dbReference>